<protein>
    <submittedName>
        <fullName evidence="2">Uncharacterized protein</fullName>
    </submittedName>
</protein>
<gene>
    <name evidence="2" type="ORF">SI8410_03004599</name>
</gene>
<dbReference type="AlphaFoldDB" id="A0A7I8K8N6"/>
<sequence>MEDVHRELEEVKMAMGKLTVDFRAKSELVNNLRRAYEEQCAKLQEAKMQIGKQAQELCEKSEEISSASQMYEDLKLSFHEKDSVLKTLSSVHDQLRISLQGKLTTLEGENRELAIALNEANAQIKDQTWKLSTFEEEVKKLKDLLLESQKRCADAEGKAEAAKDLRRREEVMMELEGENARIQEKLKWRTEQFRHLEDAKEKLQEQFHMAMKEWQSEKSTLVDEICSLQKNLESKSRVADDLHSRLQMSNQALAHEESRRKLLEIQMSESKVACQNVLTDYEEAALKITELSTRGDDEIASLRHSLMTKDTLLKESEHKKIILEQENLELLASLKELREAQISEAGAAVSLKSMRQKLKSLEHEHRECATVLKSKEAGWLSQMEKMVNDLNECIFQIKQELKSVKFELQHSKLAAEKSEKSKLDAQDQIQLYHDECEHIRRELETTLLSKMEVEKSNEQVKGDLLRIIKERDRKIDDLQQRIAQDEEDKMNKESAALVLTKLAAEETLRKEKDRFHRSMKEKENILKGTQREFDNLLPSFY</sequence>
<dbReference type="InterPro" id="IPR040262">
    <property type="entry name" value="At4g38062-like"/>
</dbReference>
<keyword evidence="1" id="KW-0175">Coiled coil</keyword>
<accession>A0A7I8K8N6</accession>
<dbReference type="Proteomes" id="UP000663760">
    <property type="component" value="Chromosome 3"/>
</dbReference>
<evidence type="ECO:0000313" key="3">
    <source>
        <dbReference type="Proteomes" id="UP000663760"/>
    </source>
</evidence>
<feature type="coiled-coil region" evidence="1">
    <location>
        <begin position="468"/>
        <end position="495"/>
    </location>
</feature>
<dbReference type="OrthoDB" id="685795at2759"/>
<evidence type="ECO:0000256" key="1">
    <source>
        <dbReference type="SAM" id="Coils"/>
    </source>
</evidence>
<dbReference type="EMBL" id="LR746266">
    <property type="protein sequence ID" value="CAA7393907.1"/>
    <property type="molecule type" value="Genomic_DNA"/>
</dbReference>
<evidence type="ECO:0000313" key="2">
    <source>
        <dbReference type="EMBL" id="CAA7393907.1"/>
    </source>
</evidence>
<dbReference type="PANTHER" id="PTHR45287:SF4">
    <property type="entry name" value="OS03G0691500 PROTEIN"/>
    <property type="match status" value="1"/>
</dbReference>
<name>A0A7I8K8N6_SPIIN</name>
<reference evidence="2" key="1">
    <citation type="submission" date="2020-02" db="EMBL/GenBank/DDBJ databases">
        <authorList>
            <person name="Scholz U."/>
            <person name="Mascher M."/>
            <person name="Fiebig A."/>
        </authorList>
    </citation>
    <scope>NUCLEOTIDE SEQUENCE</scope>
</reference>
<keyword evidence="3" id="KW-1185">Reference proteome</keyword>
<proteinExistence type="predicted"/>
<feature type="coiled-coil region" evidence="1">
    <location>
        <begin position="26"/>
        <end position="53"/>
    </location>
</feature>
<feature type="coiled-coil region" evidence="1">
    <location>
        <begin position="103"/>
        <end position="213"/>
    </location>
</feature>
<dbReference type="PANTHER" id="PTHR45287">
    <property type="entry name" value="OS03G0691500 PROTEIN"/>
    <property type="match status" value="1"/>
</dbReference>
<organism evidence="2 3">
    <name type="scientific">Spirodela intermedia</name>
    <name type="common">Intermediate duckweed</name>
    <dbReference type="NCBI Taxonomy" id="51605"/>
    <lineage>
        <taxon>Eukaryota</taxon>
        <taxon>Viridiplantae</taxon>
        <taxon>Streptophyta</taxon>
        <taxon>Embryophyta</taxon>
        <taxon>Tracheophyta</taxon>
        <taxon>Spermatophyta</taxon>
        <taxon>Magnoliopsida</taxon>
        <taxon>Liliopsida</taxon>
        <taxon>Araceae</taxon>
        <taxon>Lemnoideae</taxon>
        <taxon>Spirodela</taxon>
    </lineage>
</organism>